<proteinExistence type="predicted"/>
<dbReference type="EMBL" id="MU128913">
    <property type="protein sequence ID" value="KAF9520131.1"/>
    <property type="molecule type" value="Genomic_DNA"/>
</dbReference>
<sequence>MGMHAQKKIARLADFNMRATARHEDIITPSGSHKIPINKYHEHRTSQKGVLLDHGSNWHHHLEPFIPDPTQILRLVKNPSFSWKPGTTEVLGVLQHIPKVPSSVYQQMREALQAFHDSGPQSSTKSTTHDKRSGSNRPSPHIGFWAKGSPARNGKAAGYPWVTKDTTHVTGATLQHLQIICNLLRDNFNNFIMNILRVQDPKLWLRMQLYVSILKVK</sequence>
<reference evidence="2" key="1">
    <citation type="journal article" date="2020" name="Nat. Commun.">
        <title>Large-scale genome sequencing of mycorrhizal fungi provides insights into the early evolution of symbiotic traits.</title>
        <authorList>
            <person name="Miyauchi S."/>
            <person name="Kiss E."/>
            <person name="Kuo A."/>
            <person name="Drula E."/>
            <person name="Kohler A."/>
            <person name="Sanchez-Garcia M."/>
            <person name="Morin E."/>
            <person name="Andreopoulos B."/>
            <person name="Barry K.W."/>
            <person name="Bonito G."/>
            <person name="Buee M."/>
            <person name="Carver A."/>
            <person name="Chen C."/>
            <person name="Cichocki N."/>
            <person name="Clum A."/>
            <person name="Culley D."/>
            <person name="Crous P.W."/>
            <person name="Fauchery L."/>
            <person name="Girlanda M."/>
            <person name="Hayes R.D."/>
            <person name="Keri Z."/>
            <person name="LaButti K."/>
            <person name="Lipzen A."/>
            <person name="Lombard V."/>
            <person name="Magnuson J."/>
            <person name="Maillard F."/>
            <person name="Murat C."/>
            <person name="Nolan M."/>
            <person name="Ohm R.A."/>
            <person name="Pangilinan J."/>
            <person name="Pereira M.F."/>
            <person name="Perotto S."/>
            <person name="Peter M."/>
            <person name="Pfister S."/>
            <person name="Riley R."/>
            <person name="Sitrit Y."/>
            <person name="Stielow J.B."/>
            <person name="Szollosi G."/>
            <person name="Zifcakova L."/>
            <person name="Stursova M."/>
            <person name="Spatafora J.W."/>
            <person name="Tedersoo L."/>
            <person name="Vaario L.M."/>
            <person name="Yamada A."/>
            <person name="Yan M."/>
            <person name="Wang P."/>
            <person name="Xu J."/>
            <person name="Bruns T."/>
            <person name="Baldrian P."/>
            <person name="Vilgalys R."/>
            <person name="Dunand C."/>
            <person name="Henrissat B."/>
            <person name="Grigoriev I.V."/>
            <person name="Hibbett D."/>
            <person name="Nagy L.G."/>
            <person name="Martin F.M."/>
        </authorList>
    </citation>
    <scope>NUCLEOTIDE SEQUENCE</scope>
    <source>
        <strain evidence="2">UP504</strain>
    </source>
</reference>
<accession>A0A9P6DZ35</accession>
<gene>
    <name evidence="2" type="ORF">BS47DRAFT_845709</name>
</gene>
<keyword evidence="3" id="KW-1185">Reference proteome</keyword>
<feature type="region of interest" description="Disordered" evidence="1">
    <location>
        <begin position="115"/>
        <end position="149"/>
    </location>
</feature>
<dbReference type="Proteomes" id="UP000886523">
    <property type="component" value="Unassembled WGS sequence"/>
</dbReference>
<protein>
    <submittedName>
        <fullName evidence="2">Uncharacterized protein</fullName>
    </submittedName>
</protein>
<organism evidence="2 3">
    <name type="scientific">Hydnum rufescens UP504</name>
    <dbReference type="NCBI Taxonomy" id="1448309"/>
    <lineage>
        <taxon>Eukaryota</taxon>
        <taxon>Fungi</taxon>
        <taxon>Dikarya</taxon>
        <taxon>Basidiomycota</taxon>
        <taxon>Agaricomycotina</taxon>
        <taxon>Agaricomycetes</taxon>
        <taxon>Cantharellales</taxon>
        <taxon>Hydnaceae</taxon>
        <taxon>Hydnum</taxon>
    </lineage>
</organism>
<evidence type="ECO:0000256" key="1">
    <source>
        <dbReference type="SAM" id="MobiDB-lite"/>
    </source>
</evidence>
<evidence type="ECO:0000313" key="3">
    <source>
        <dbReference type="Proteomes" id="UP000886523"/>
    </source>
</evidence>
<name>A0A9P6DZ35_9AGAM</name>
<comment type="caution">
    <text evidence="2">The sequence shown here is derived from an EMBL/GenBank/DDBJ whole genome shotgun (WGS) entry which is preliminary data.</text>
</comment>
<evidence type="ECO:0000313" key="2">
    <source>
        <dbReference type="EMBL" id="KAF9520131.1"/>
    </source>
</evidence>
<dbReference type="AlphaFoldDB" id="A0A9P6DZ35"/>